<feature type="domain" description="UvrD-like helicase ATP-binding" evidence="14">
    <location>
        <begin position="30"/>
        <end position="317"/>
    </location>
</feature>
<dbReference type="InterPro" id="IPR014016">
    <property type="entry name" value="UvrD-like_ATP-bd"/>
</dbReference>
<evidence type="ECO:0000256" key="8">
    <source>
        <dbReference type="ARBA" id="ARBA00023235"/>
    </source>
</evidence>
<evidence type="ECO:0000313" key="16">
    <source>
        <dbReference type="EMBL" id="ANI91852.1"/>
    </source>
</evidence>
<evidence type="ECO:0000256" key="1">
    <source>
        <dbReference type="ARBA" id="ARBA00009922"/>
    </source>
</evidence>
<dbReference type="SUPFAM" id="SSF47819">
    <property type="entry name" value="HRDC-like"/>
    <property type="match status" value="1"/>
</dbReference>
<dbReference type="GO" id="GO:0005829">
    <property type="term" value="C:cytosol"/>
    <property type="evidence" value="ECO:0007669"/>
    <property type="project" value="TreeGrafter"/>
</dbReference>
<feature type="binding site" evidence="12">
    <location>
        <begin position="51"/>
        <end position="58"/>
    </location>
    <ligand>
        <name>ATP</name>
        <dbReference type="ChEBI" id="CHEBI:30616"/>
    </ligand>
</feature>
<comment type="catalytic activity">
    <reaction evidence="9">
        <text>Couples ATP hydrolysis with the unwinding of duplex DNA by translocating in the 3'-5' direction.</text>
        <dbReference type="EC" id="5.6.2.4"/>
    </reaction>
</comment>
<evidence type="ECO:0000259" key="14">
    <source>
        <dbReference type="PROSITE" id="PS51198"/>
    </source>
</evidence>
<dbReference type="GO" id="GO:0033202">
    <property type="term" value="C:DNA helicase complex"/>
    <property type="evidence" value="ECO:0007669"/>
    <property type="project" value="TreeGrafter"/>
</dbReference>
<dbReference type="EMBL" id="CP015961">
    <property type="protein sequence ID" value="ANI91852.1"/>
    <property type="molecule type" value="Genomic_DNA"/>
</dbReference>
<dbReference type="GO" id="GO:0003677">
    <property type="term" value="F:DNA binding"/>
    <property type="evidence" value="ECO:0007669"/>
    <property type="project" value="InterPro"/>
</dbReference>
<dbReference type="STRING" id="499555.BJL86_1059"/>
<evidence type="ECO:0000256" key="12">
    <source>
        <dbReference type="PROSITE-ProRule" id="PRU00560"/>
    </source>
</evidence>
<dbReference type="Gene3D" id="1.10.10.160">
    <property type="match status" value="1"/>
</dbReference>
<dbReference type="GO" id="GO:0016887">
    <property type="term" value="F:ATP hydrolysis activity"/>
    <property type="evidence" value="ECO:0007669"/>
    <property type="project" value="RHEA"/>
</dbReference>
<keyword evidence="8" id="KW-0413">Isomerase</keyword>
<evidence type="ECO:0000256" key="6">
    <source>
        <dbReference type="ARBA" id="ARBA00022840"/>
    </source>
</evidence>
<feature type="domain" description="UvrD-like helicase C-terminal" evidence="15">
    <location>
        <begin position="318"/>
        <end position="580"/>
    </location>
</feature>
<organism evidence="16 17">
    <name type="scientific">Dietzia timorensis</name>
    <dbReference type="NCBI Taxonomy" id="499555"/>
    <lineage>
        <taxon>Bacteria</taxon>
        <taxon>Bacillati</taxon>
        <taxon>Actinomycetota</taxon>
        <taxon>Actinomycetes</taxon>
        <taxon>Mycobacteriales</taxon>
        <taxon>Dietziaceae</taxon>
        <taxon>Dietzia</taxon>
    </lineage>
</organism>
<keyword evidence="5 12" id="KW-0347">Helicase</keyword>
<accession>A0A173LMA5</accession>
<sequence length="722" mass="78759">MTAHVPWERRGRAQMAAQVKPTGGLSNILDGLDPQQREAVLAPRGPVCILAGAGTGKTRTITRRIAYLVEQGHVRADQVLAVTFTSRAAGELRSRLASLGTLQAGTGTVQARTFHAAALRNLRFFWQRAYGDTQWELLDNKFRAVAQSARRTGLDAGTDMLRDLISEIDWAKSSLVPPDAYAERARALERDTPVRREQVAEIYRTYEELKVAGEVRLLDFDDLLGYMATALEEVPDIAREFRDRYRCFVVDEFQDITPSQERLLRAWLGPRNDLTVVGDVNQTIYTFAGAEPNYLLRFGAQHDNAVQVKLESDYRSTPQIVDFANGVIKGGSKRFQAAGLTLRGMRAPGPLPQLAEYPDEDQEAAGVAAEIAELIACGVAASEIAVLYRVNSQSERIEAALDSQGISYLVKGGEGFFDRPEIKQAMTVFVRLAGNPDVAAADTTPQEVSARMRAALHPVGLTDAEPSGEKARDKWRALDALAGLAEELAAQPVDPESGAGRTLSGVVAALRERASARHAPQTDGVTLATIHAAKGLEWDAVFLIGAHEGNIPISHAIKKGPEAVEEERRLLYVGVTRAREHLYVSWAKARNPGGRATRQPSGLLDEVMPDELRAEALIPRGNSGKRTDGCKNCGSDVPPDRKGFSYCSDCATDADYEMFDRLRSWRRDVAGEKPVYTVFSNDTLAAIAVARPANTRELGRIKGIGSHKLDAFGPAVLTLLAE</sequence>
<evidence type="ECO:0000256" key="2">
    <source>
        <dbReference type="ARBA" id="ARBA00022741"/>
    </source>
</evidence>
<evidence type="ECO:0000256" key="7">
    <source>
        <dbReference type="ARBA" id="ARBA00023204"/>
    </source>
</evidence>
<name>A0A173LMA5_9ACTN</name>
<keyword evidence="17" id="KW-1185">Reference proteome</keyword>
<dbReference type="Pfam" id="PF00580">
    <property type="entry name" value="UvrD-helicase"/>
    <property type="match status" value="1"/>
</dbReference>
<dbReference type="InterPro" id="IPR027417">
    <property type="entry name" value="P-loop_NTPase"/>
</dbReference>
<evidence type="ECO:0000259" key="15">
    <source>
        <dbReference type="PROSITE" id="PS51217"/>
    </source>
</evidence>
<dbReference type="Gene3D" id="1.10.486.10">
    <property type="entry name" value="PCRA, domain 4"/>
    <property type="match status" value="2"/>
</dbReference>
<dbReference type="PANTHER" id="PTHR11070:SF69">
    <property type="entry name" value="ATP-DEPENDENT DNA HELICASE UVRD2"/>
    <property type="match status" value="1"/>
</dbReference>
<evidence type="ECO:0000259" key="13">
    <source>
        <dbReference type="PROSITE" id="PS50967"/>
    </source>
</evidence>
<dbReference type="InterPro" id="IPR013986">
    <property type="entry name" value="DExx_box_DNA_helicase_dom_sf"/>
</dbReference>
<evidence type="ECO:0000256" key="9">
    <source>
        <dbReference type="ARBA" id="ARBA00034617"/>
    </source>
</evidence>
<dbReference type="EC" id="5.6.2.4" evidence="10"/>
<dbReference type="InterPro" id="IPR014017">
    <property type="entry name" value="DNA_helicase_UvrD-like_C"/>
</dbReference>
<dbReference type="Proteomes" id="UP000186104">
    <property type="component" value="Chromosome"/>
</dbReference>
<keyword evidence="7" id="KW-0234">DNA repair</keyword>
<evidence type="ECO:0000256" key="4">
    <source>
        <dbReference type="ARBA" id="ARBA00022801"/>
    </source>
</evidence>
<protein>
    <recommendedName>
        <fullName evidence="10">DNA 3'-5' helicase</fullName>
        <ecNumber evidence="10">5.6.2.4</ecNumber>
    </recommendedName>
</protein>
<evidence type="ECO:0000256" key="10">
    <source>
        <dbReference type="ARBA" id="ARBA00034808"/>
    </source>
</evidence>
<comment type="similarity">
    <text evidence="1">Belongs to the helicase family. UvrD subfamily.</text>
</comment>
<evidence type="ECO:0000256" key="3">
    <source>
        <dbReference type="ARBA" id="ARBA00022763"/>
    </source>
</evidence>
<dbReference type="PROSITE" id="PS51198">
    <property type="entry name" value="UVRD_HELICASE_ATP_BIND"/>
    <property type="match status" value="1"/>
</dbReference>
<keyword evidence="6 12" id="KW-0067">ATP-binding</keyword>
<gene>
    <name evidence="16" type="ORF">BJL86_1059</name>
</gene>
<dbReference type="Gene3D" id="1.10.150.80">
    <property type="entry name" value="HRDC domain"/>
    <property type="match status" value="1"/>
</dbReference>
<dbReference type="CDD" id="cd17932">
    <property type="entry name" value="DEXQc_UvrD"/>
    <property type="match status" value="1"/>
</dbReference>
<keyword evidence="3" id="KW-0227">DNA damage</keyword>
<keyword evidence="2 12" id="KW-0547">Nucleotide-binding</keyword>
<dbReference type="FunFam" id="3.40.50.300:FF:001181">
    <property type="entry name" value="DNA helicase"/>
    <property type="match status" value="1"/>
</dbReference>
<dbReference type="GO" id="GO:0000725">
    <property type="term" value="P:recombinational repair"/>
    <property type="evidence" value="ECO:0007669"/>
    <property type="project" value="TreeGrafter"/>
</dbReference>
<comment type="catalytic activity">
    <reaction evidence="11">
        <text>ATP + H2O = ADP + phosphate + H(+)</text>
        <dbReference type="Rhea" id="RHEA:13065"/>
        <dbReference type="ChEBI" id="CHEBI:15377"/>
        <dbReference type="ChEBI" id="CHEBI:15378"/>
        <dbReference type="ChEBI" id="CHEBI:30616"/>
        <dbReference type="ChEBI" id="CHEBI:43474"/>
        <dbReference type="ChEBI" id="CHEBI:456216"/>
        <dbReference type="EC" id="5.6.2.4"/>
    </reaction>
</comment>
<dbReference type="CDD" id="cd18807">
    <property type="entry name" value="SF1_C_UvrD"/>
    <property type="match status" value="1"/>
</dbReference>
<dbReference type="InterPro" id="IPR002121">
    <property type="entry name" value="HRDC_dom"/>
</dbReference>
<dbReference type="Pfam" id="PF00570">
    <property type="entry name" value="HRDC"/>
    <property type="match status" value="1"/>
</dbReference>
<dbReference type="PROSITE" id="PS51217">
    <property type="entry name" value="UVRD_HELICASE_CTER"/>
    <property type="match status" value="1"/>
</dbReference>
<dbReference type="Pfam" id="PF13361">
    <property type="entry name" value="UvrD_C"/>
    <property type="match status" value="2"/>
</dbReference>
<reference evidence="16 17" key="1">
    <citation type="submission" date="2016-06" db="EMBL/GenBank/DDBJ databases">
        <title>Complete genome sequence of a saline-alkali tolerant type strain Dietzia timorensis ID05-A0528T.</title>
        <authorList>
            <person name="Wu X."/>
        </authorList>
    </citation>
    <scope>NUCLEOTIDE SEQUENCE [LARGE SCALE GENOMIC DNA]</scope>
    <source>
        <strain evidence="16 17">ID05-A0528</strain>
    </source>
</reference>
<proteinExistence type="inferred from homology"/>
<dbReference type="InterPro" id="IPR000212">
    <property type="entry name" value="DNA_helicase_UvrD/REP"/>
</dbReference>
<dbReference type="Gene3D" id="3.40.50.300">
    <property type="entry name" value="P-loop containing nucleotide triphosphate hydrolases"/>
    <property type="match status" value="3"/>
</dbReference>
<dbReference type="InterPro" id="IPR010997">
    <property type="entry name" value="HRDC-like_sf"/>
</dbReference>
<dbReference type="KEGG" id="dtm:BJL86_1059"/>
<dbReference type="InterPro" id="IPR044876">
    <property type="entry name" value="HRDC_dom_sf"/>
</dbReference>
<dbReference type="PROSITE" id="PS50967">
    <property type="entry name" value="HRDC"/>
    <property type="match status" value="1"/>
</dbReference>
<evidence type="ECO:0000256" key="11">
    <source>
        <dbReference type="ARBA" id="ARBA00048988"/>
    </source>
</evidence>
<dbReference type="GO" id="GO:0005524">
    <property type="term" value="F:ATP binding"/>
    <property type="evidence" value="ECO:0007669"/>
    <property type="project" value="UniProtKB-UniRule"/>
</dbReference>
<dbReference type="PANTHER" id="PTHR11070">
    <property type="entry name" value="UVRD / RECB / PCRA DNA HELICASE FAMILY MEMBER"/>
    <property type="match status" value="1"/>
</dbReference>
<dbReference type="SUPFAM" id="SSF52540">
    <property type="entry name" value="P-loop containing nucleoside triphosphate hydrolases"/>
    <property type="match status" value="1"/>
</dbReference>
<dbReference type="GO" id="GO:0043138">
    <property type="term" value="F:3'-5' DNA helicase activity"/>
    <property type="evidence" value="ECO:0007669"/>
    <property type="project" value="UniProtKB-EC"/>
</dbReference>
<dbReference type="AlphaFoldDB" id="A0A173LMA5"/>
<evidence type="ECO:0000313" key="17">
    <source>
        <dbReference type="Proteomes" id="UP000186104"/>
    </source>
</evidence>
<keyword evidence="4 12" id="KW-0378">Hydrolase</keyword>
<evidence type="ECO:0000256" key="5">
    <source>
        <dbReference type="ARBA" id="ARBA00022806"/>
    </source>
</evidence>
<feature type="domain" description="HRDC" evidence="13">
    <location>
        <begin position="652"/>
        <end position="722"/>
    </location>
</feature>